<gene>
    <name evidence="7" type="ORF">A1O5_12224</name>
</gene>
<dbReference type="Pfam" id="PF00172">
    <property type="entry name" value="Zn_clus"/>
    <property type="match status" value="1"/>
</dbReference>
<dbReference type="PANTHER" id="PTHR47657:SF15">
    <property type="entry name" value="ZN(II)2CYS6 TRANSCRIPTION FACTOR (EUROFUNG)"/>
    <property type="match status" value="1"/>
</dbReference>
<keyword evidence="3" id="KW-0804">Transcription</keyword>
<dbReference type="OrthoDB" id="416217at2759"/>
<accession>W9VUW7</accession>
<dbReference type="InterPro" id="IPR052400">
    <property type="entry name" value="Zn2-C6_fungal_TF"/>
</dbReference>
<dbReference type="STRING" id="1182543.W9VUW7"/>
<evidence type="ECO:0000256" key="3">
    <source>
        <dbReference type="ARBA" id="ARBA00023163"/>
    </source>
</evidence>
<evidence type="ECO:0000256" key="2">
    <source>
        <dbReference type="ARBA" id="ARBA00023125"/>
    </source>
</evidence>
<dbReference type="Proteomes" id="UP000019471">
    <property type="component" value="Unassembled WGS sequence"/>
</dbReference>
<dbReference type="PROSITE" id="PS50048">
    <property type="entry name" value="ZN2_CY6_FUNGAL_2"/>
    <property type="match status" value="1"/>
</dbReference>
<keyword evidence="8" id="KW-1185">Reference proteome</keyword>
<dbReference type="CDD" id="cd00067">
    <property type="entry name" value="GAL4"/>
    <property type="match status" value="1"/>
</dbReference>
<evidence type="ECO:0000256" key="1">
    <source>
        <dbReference type="ARBA" id="ARBA00023015"/>
    </source>
</evidence>
<dbReference type="AlphaFoldDB" id="W9VUW7"/>
<dbReference type="EMBL" id="AMGX01000032">
    <property type="protein sequence ID" value="EXJ59343.1"/>
    <property type="molecule type" value="Genomic_DNA"/>
</dbReference>
<name>W9VUW7_9EURO</name>
<dbReference type="InterPro" id="IPR001138">
    <property type="entry name" value="Zn2Cys6_DnaBD"/>
</dbReference>
<keyword evidence="4" id="KW-0539">Nucleus</keyword>
<sequence length="549" mass="61699">MSDHSIFYCSSSKGRRHDPETTRQPNIEKGKYRIDPPSVPSHPLAPFEQQQHQYRGPGLSDQSALTMVRNLPAGPRHHTVLDQQKVMQSVFRVALESKIGKSPIPEKKSVYTRRSHKKSRYGCRTCKQRRIKCDENREGGCLKCRSHGIACDYNKGAQVQGKAYVILAKEQMNSPVTSCSGDTGSTESQSLIMNKSRWSSSRSLTPLSLLLNPPSPFPFEVPDQITPVVQTFNHFGTVTYCSMGSDLGQEIIRSTAFDLALEKPYLMHAVNGISAAHLCHLLPAARHPVQHNQNQLTNFYHFQKAFQLFRDELSAGITKDNMNALISTVMLICVHQFMLTEPHPDLGKSFVYAPAGHRRECLRWLTIQHGFNALYAVLGEVIWRSVWNPVFTDSDFKELAATVMTAESGDETHALFLELCEIAPGSSTNNNPFYEALEHLLFLRRLKPGMKTFNKLVAFVAVVEGDYLQLLLCQEKRALLILAHWLALMIGVEQWWSSGRCKMECIAITAFLRHDQDERVRALLRFPAESAGFDPTAAVPSPTGSLDME</sequence>
<dbReference type="GO" id="GO:0008270">
    <property type="term" value="F:zinc ion binding"/>
    <property type="evidence" value="ECO:0007669"/>
    <property type="project" value="InterPro"/>
</dbReference>
<dbReference type="GeneID" id="19196910"/>
<protein>
    <recommendedName>
        <fullName evidence="6">Zn(2)-C6 fungal-type domain-containing protein</fullName>
    </recommendedName>
</protein>
<evidence type="ECO:0000313" key="8">
    <source>
        <dbReference type="Proteomes" id="UP000019471"/>
    </source>
</evidence>
<evidence type="ECO:0000313" key="7">
    <source>
        <dbReference type="EMBL" id="EXJ59343.1"/>
    </source>
</evidence>
<dbReference type="HOGENOM" id="CLU_024934_9_3_1"/>
<proteinExistence type="predicted"/>
<evidence type="ECO:0000259" key="6">
    <source>
        <dbReference type="PROSITE" id="PS50048"/>
    </source>
</evidence>
<comment type="caution">
    <text evidence="7">The sequence shown here is derived from an EMBL/GenBank/DDBJ whole genome shotgun (WGS) entry which is preliminary data.</text>
</comment>
<dbReference type="GO" id="GO:0000981">
    <property type="term" value="F:DNA-binding transcription factor activity, RNA polymerase II-specific"/>
    <property type="evidence" value="ECO:0007669"/>
    <property type="project" value="InterPro"/>
</dbReference>
<dbReference type="eggNOG" id="ENOG502SJNF">
    <property type="taxonomic scope" value="Eukaryota"/>
</dbReference>
<reference evidence="7 8" key="1">
    <citation type="submission" date="2013-03" db="EMBL/GenBank/DDBJ databases">
        <title>The Genome Sequence of Cladophialophora psammophila CBS 110553.</title>
        <authorList>
            <consortium name="The Broad Institute Genomics Platform"/>
            <person name="Cuomo C."/>
            <person name="de Hoog S."/>
            <person name="Gorbushina A."/>
            <person name="Walker B."/>
            <person name="Young S.K."/>
            <person name="Zeng Q."/>
            <person name="Gargeya S."/>
            <person name="Fitzgerald M."/>
            <person name="Haas B."/>
            <person name="Abouelleil A."/>
            <person name="Allen A.W."/>
            <person name="Alvarado L."/>
            <person name="Arachchi H.M."/>
            <person name="Berlin A.M."/>
            <person name="Chapman S.B."/>
            <person name="Gainer-Dewar J."/>
            <person name="Goldberg J."/>
            <person name="Griggs A."/>
            <person name="Gujja S."/>
            <person name="Hansen M."/>
            <person name="Howarth C."/>
            <person name="Imamovic A."/>
            <person name="Ireland A."/>
            <person name="Larimer J."/>
            <person name="McCowan C."/>
            <person name="Murphy C."/>
            <person name="Pearson M."/>
            <person name="Poon T.W."/>
            <person name="Priest M."/>
            <person name="Roberts A."/>
            <person name="Saif S."/>
            <person name="Shea T."/>
            <person name="Sisk P."/>
            <person name="Sykes S."/>
            <person name="Wortman J."/>
            <person name="Nusbaum C."/>
            <person name="Birren B."/>
        </authorList>
    </citation>
    <scope>NUCLEOTIDE SEQUENCE [LARGE SCALE GENOMIC DNA]</scope>
    <source>
        <strain evidence="7 8">CBS 110553</strain>
    </source>
</reference>
<keyword evidence="1" id="KW-0805">Transcription regulation</keyword>
<dbReference type="RefSeq" id="XP_007750983.1">
    <property type="nucleotide sequence ID" value="XM_007752793.1"/>
</dbReference>
<keyword evidence="2" id="KW-0238">DNA-binding</keyword>
<dbReference type="GO" id="GO:0003677">
    <property type="term" value="F:DNA binding"/>
    <property type="evidence" value="ECO:0007669"/>
    <property type="project" value="UniProtKB-KW"/>
</dbReference>
<dbReference type="InterPro" id="IPR036864">
    <property type="entry name" value="Zn2-C6_fun-type_DNA-bd_sf"/>
</dbReference>
<feature type="compositionally biased region" description="Basic and acidic residues" evidence="5">
    <location>
        <begin position="17"/>
        <end position="34"/>
    </location>
</feature>
<organism evidence="7 8">
    <name type="scientific">Cladophialophora psammophila CBS 110553</name>
    <dbReference type="NCBI Taxonomy" id="1182543"/>
    <lineage>
        <taxon>Eukaryota</taxon>
        <taxon>Fungi</taxon>
        <taxon>Dikarya</taxon>
        <taxon>Ascomycota</taxon>
        <taxon>Pezizomycotina</taxon>
        <taxon>Eurotiomycetes</taxon>
        <taxon>Chaetothyriomycetidae</taxon>
        <taxon>Chaetothyriales</taxon>
        <taxon>Herpotrichiellaceae</taxon>
        <taxon>Cladophialophora</taxon>
    </lineage>
</organism>
<feature type="domain" description="Zn(2)-C6 fungal-type" evidence="6">
    <location>
        <begin position="122"/>
        <end position="153"/>
    </location>
</feature>
<feature type="region of interest" description="Disordered" evidence="5">
    <location>
        <begin position="1"/>
        <end position="45"/>
    </location>
</feature>
<dbReference type="PANTHER" id="PTHR47657">
    <property type="entry name" value="STEROL REGULATORY ELEMENT-BINDING PROTEIN ECM22"/>
    <property type="match status" value="1"/>
</dbReference>
<dbReference type="SMART" id="SM00066">
    <property type="entry name" value="GAL4"/>
    <property type="match status" value="1"/>
</dbReference>
<dbReference type="SUPFAM" id="SSF57701">
    <property type="entry name" value="Zn2/Cys6 DNA-binding domain"/>
    <property type="match status" value="1"/>
</dbReference>
<dbReference type="PROSITE" id="PS00463">
    <property type="entry name" value="ZN2_CY6_FUNGAL_1"/>
    <property type="match status" value="1"/>
</dbReference>
<dbReference type="Gene3D" id="4.10.240.10">
    <property type="entry name" value="Zn(2)-C6 fungal-type DNA-binding domain"/>
    <property type="match status" value="1"/>
</dbReference>
<evidence type="ECO:0000256" key="5">
    <source>
        <dbReference type="SAM" id="MobiDB-lite"/>
    </source>
</evidence>
<evidence type="ECO:0000256" key="4">
    <source>
        <dbReference type="ARBA" id="ARBA00023242"/>
    </source>
</evidence>